<dbReference type="InterPro" id="IPR031825">
    <property type="entry name" value="RXLR"/>
</dbReference>
<protein>
    <recommendedName>
        <fullName evidence="5">RxLR effector protein</fullName>
    </recommendedName>
</protein>
<evidence type="ECO:0000256" key="3">
    <source>
        <dbReference type="ARBA" id="ARBA00022525"/>
    </source>
</evidence>
<evidence type="ECO:0000313" key="7">
    <source>
        <dbReference type="Proteomes" id="UP001165083"/>
    </source>
</evidence>
<sequence>MLTEVDRGHCCQQFVQTNRLCWPPLRNLIWNAQVFGFLISTMRLSDIVFSVAAVLLASCDAATAMAQTQLAQMTTADRIEPLSDATNFVQAKRFLRIVKEQDADNNAGEERGAAEVVKKLLPQKLLEKLKLKKIPLQDTLPERFVNKLLKNEQFRTSVFRDWAKADGYIDGNSLVTVLDMNKASSGKLVKSYENFLA</sequence>
<evidence type="ECO:0000256" key="1">
    <source>
        <dbReference type="ARBA" id="ARBA00004613"/>
    </source>
</evidence>
<name>A0A9W6XH70_9STRA</name>
<keyword evidence="7" id="KW-1185">Reference proteome</keyword>
<evidence type="ECO:0000313" key="6">
    <source>
        <dbReference type="EMBL" id="GMF39159.1"/>
    </source>
</evidence>
<comment type="domain">
    <text evidence="5">The RxLR-dEER motif acts to carry the protein into the host cell cytoplasm through binding to cell surface phosphatidylinositol-3-phosphate.</text>
</comment>
<comment type="function">
    <text evidence="5">Effector that suppresses plant defense responses during pathogen infection.</text>
</comment>
<proteinExistence type="inferred from homology"/>
<gene>
    <name evidence="6" type="ORF">Plil01_001624500</name>
</gene>
<dbReference type="GO" id="GO:0005576">
    <property type="term" value="C:extracellular region"/>
    <property type="evidence" value="ECO:0007669"/>
    <property type="project" value="UniProtKB-SubCell"/>
</dbReference>
<reference evidence="6" key="1">
    <citation type="submission" date="2023-04" db="EMBL/GenBank/DDBJ databases">
        <title>Phytophthora lilii NBRC 32176.</title>
        <authorList>
            <person name="Ichikawa N."/>
            <person name="Sato H."/>
            <person name="Tonouchi N."/>
        </authorList>
    </citation>
    <scope>NUCLEOTIDE SEQUENCE</scope>
    <source>
        <strain evidence="6">NBRC 32176</strain>
    </source>
</reference>
<evidence type="ECO:0000256" key="5">
    <source>
        <dbReference type="RuleBase" id="RU367124"/>
    </source>
</evidence>
<comment type="subcellular location">
    <subcellularLocation>
        <location evidence="1 5">Secreted</location>
    </subcellularLocation>
</comment>
<dbReference type="AlphaFoldDB" id="A0A9W6XH70"/>
<keyword evidence="3 5" id="KW-0964">Secreted</keyword>
<keyword evidence="4" id="KW-0732">Signal</keyword>
<dbReference type="Pfam" id="PF16810">
    <property type="entry name" value="RXLR"/>
    <property type="match status" value="1"/>
</dbReference>
<comment type="similarity">
    <text evidence="2 5">Belongs to the RxLR effector family.</text>
</comment>
<comment type="caution">
    <text evidence="6">The sequence shown here is derived from an EMBL/GenBank/DDBJ whole genome shotgun (WGS) entry which is preliminary data.</text>
</comment>
<evidence type="ECO:0000256" key="4">
    <source>
        <dbReference type="ARBA" id="ARBA00022729"/>
    </source>
</evidence>
<dbReference type="EMBL" id="BSXW01001785">
    <property type="protein sequence ID" value="GMF39159.1"/>
    <property type="molecule type" value="Genomic_DNA"/>
</dbReference>
<evidence type="ECO:0000256" key="2">
    <source>
        <dbReference type="ARBA" id="ARBA00010400"/>
    </source>
</evidence>
<organism evidence="6 7">
    <name type="scientific">Phytophthora lilii</name>
    <dbReference type="NCBI Taxonomy" id="2077276"/>
    <lineage>
        <taxon>Eukaryota</taxon>
        <taxon>Sar</taxon>
        <taxon>Stramenopiles</taxon>
        <taxon>Oomycota</taxon>
        <taxon>Peronosporomycetes</taxon>
        <taxon>Peronosporales</taxon>
        <taxon>Peronosporaceae</taxon>
        <taxon>Phytophthora</taxon>
    </lineage>
</organism>
<accession>A0A9W6XH70</accession>
<dbReference type="Proteomes" id="UP001165083">
    <property type="component" value="Unassembled WGS sequence"/>
</dbReference>